<reference evidence="3" key="1">
    <citation type="journal article" date="2022" name="Int. J. Syst. Evol. Microbiol.">
        <title>Anaeromyxobacter oryzae sp. nov., Anaeromyxobacter diazotrophicus sp. nov. and Anaeromyxobacter paludicola sp. nov., isolated from paddy soils.</title>
        <authorList>
            <person name="Itoh H."/>
            <person name="Xu Z."/>
            <person name="Mise K."/>
            <person name="Masuda Y."/>
            <person name="Ushijima N."/>
            <person name="Hayakawa C."/>
            <person name="Shiratori Y."/>
            <person name="Senoo K."/>
        </authorList>
    </citation>
    <scope>NUCLEOTIDE SEQUENCE [LARGE SCALE GENOMIC DNA]</scope>
    <source>
        <strain evidence="3">Red630</strain>
    </source>
</reference>
<evidence type="ECO:0000313" key="2">
    <source>
        <dbReference type="EMBL" id="BDG08983.1"/>
    </source>
</evidence>
<name>A0ABM7XAU7_9BACT</name>
<sequence length="188" mass="21054">MVSAAAIPALDSVTGANARGAAGELSAAARYLYDLAMLRHQTCRLALDLDHQRWWAECTEGRYLASREARSQQDQAREEDDDQLAERIPDERDAERRKLLARARFGEFKDRLAAKRALPGAAAFTEVWTEHQREPWSRGMSYVYFYPGGRTEAARIPVADGSNVYSVVLQPFTGRARVVTGKPEVPRS</sequence>
<dbReference type="Proteomes" id="UP001162734">
    <property type="component" value="Chromosome"/>
</dbReference>
<evidence type="ECO:0000313" key="3">
    <source>
        <dbReference type="Proteomes" id="UP001162734"/>
    </source>
</evidence>
<gene>
    <name evidence="2" type="ORF">AMPC_20960</name>
</gene>
<protein>
    <recommendedName>
        <fullName evidence="4">GWxTD domain-containing protein</fullName>
    </recommendedName>
</protein>
<organism evidence="2 3">
    <name type="scientific">Anaeromyxobacter paludicola</name>
    <dbReference type="NCBI Taxonomy" id="2918171"/>
    <lineage>
        <taxon>Bacteria</taxon>
        <taxon>Pseudomonadati</taxon>
        <taxon>Myxococcota</taxon>
        <taxon>Myxococcia</taxon>
        <taxon>Myxococcales</taxon>
        <taxon>Cystobacterineae</taxon>
        <taxon>Anaeromyxobacteraceae</taxon>
        <taxon>Anaeromyxobacter</taxon>
    </lineage>
</organism>
<keyword evidence="3" id="KW-1185">Reference proteome</keyword>
<evidence type="ECO:0008006" key="4">
    <source>
        <dbReference type="Google" id="ProtNLM"/>
    </source>
</evidence>
<proteinExistence type="predicted"/>
<dbReference type="EMBL" id="AP025592">
    <property type="protein sequence ID" value="BDG08983.1"/>
    <property type="molecule type" value="Genomic_DNA"/>
</dbReference>
<accession>A0ABM7XAU7</accession>
<evidence type="ECO:0000256" key="1">
    <source>
        <dbReference type="SAM" id="MobiDB-lite"/>
    </source>
</evidence>
<feature type="region of interest" description="Disordered" evidence="1">
    <location>
        <begin position="67"/>
        <end position="91"/>
    </location>
</feature>